<name>A0A5E4MMF8_9HEMI</name>
<dbReference type="InterPro" id="IPR012464">
    <property type="entry name" value="DUF1676"/>
</dbReference>
<dbReference type="OrthoDB" id="6627399at2759"/>
<sequence length="195" mass="21311">MADFCQTANRIDTENILTVQREAPSPPAQVAPLLHCVCLCIMYYVYHVSLRHVAQKVLTKKCLHRYTMTCMKLDLIRLIDRLGTARAYQLVPGVSLVRAPDGGINQTSATDTGGNHSGGNGIPADVVRSLVRGNESADELDGYLMERVDAYLGSLSISVKLVDTAAVENVRKLSSQMLVKILPTDLLETGNDRIV</sequence>
<dbReference type="Proteomes" id="UP000325440">
    <property type="component" value="Unassembled WGS sequence"/>
</dbReference>
<dbReference type="AlphaFoldDB" id="A0A5E4MMF8"/>
<keyword evidence="2" id="KW-1185">Reference proteome</keyword>
<evidence type="ECO:0000313" key="2">
    <source>
        <dbReference type="Proteomes" id="UP000325440"/>
    </source>
</evidence>
<evidence type="ECO:0000313" key="1">
    <source>
        <dbReference type="EMBL" id="VVC33469.1"/>
    </source>
</evidence>
<reference evidence="1 2" key="1">
    <citation type="submission" date="2019-08" db="EMBL/GenBank/DDBJ databases">
        <authorList>
            <person name="Alioto T."/>
            <person name="Alioto T."/>
            <person name="Gomez Garrido J."/>
        </authorList>
    </citation>
    <scope>NUCLEOTIDE SEQUENCE [LARGE SCALE GENOMIC DNA]</scope>
</reference>
<dbReference type="Pfam" id="PF07898">
    <property type="entry name" value="DUF1676"/>
    <property type="match status" value="1"/>
</dbReference>
<proteinExistence type="predicted"/>
<gene>
    <name evidence="1" type="ORF">CINCED_3A018029</name>
</gene>
<accession>A0A5E4MMF8</accession>
<organism evidence="1 2">
    <name type="scientific">Cinara cedri</name>
    <dbReference type="NCBI Taxonomy" id="506608"/>
    <lineage>
        <taxon>Eukaryota</taxon>
        <taxon>Metazoa</taxon>
        <taxon>Ecdysozoa</taxon>
        <taxon>Arthropoda</taxon>
        <taxon>Hexapoda</taxon>
        <taxon>Insecta</taxon>
        <taxon>Pterygota</taxon>
        <taxon>Neoptera</taxon>
        <taxon>Paraneoptera</taxon>
        <taxon>Hemiptera</taxon>
        <taxon>Sternorrhyncha</taxon>
        <taxon>Aphidomorpha</taxon>
        <taxon>Aphidoidea</taxon>
        <taxon>Aphididae</taxon>
        <taxon>Lachninae</taxon>
        <taxon>Cinara</taxon>
    </lineage>
</organism>
<protein>
    <submittedName>
        <fullName evidence="1">Uncharacterized protein</fullName>
    </submittedName>
</protein>
<dbReference type="EMBL" id="CABPRJ010000969">
    <property type="protein sequence ID" value="VVC33469.1"/>
    <property type="molecule type" value="Genomic_DNA"/>
</dbReference>